<dbReference type="Gene3D" id="3.40.50.150">
    <property type="entry name" value="Vaccinia Virus protein VP39"/>
    <property type="match status" value="1"/>
</dbReference>
<evidence type="ECO:0000256" key="6">
    <source>
        <dbReference type="ARBA" id="ARBA00022691"/>
    </source>
</evidence>
<keyword evidence="4 10" id="KW-0489">Methyltransferase</keyword>
<dbReference type="Gene3D" id="3.30.750.80">
    <property type="entry name" value="RNA methyltransferase domain (HRMD) like"/>
    <property type="match status" value="1"/>
</dbReference>
<dbReference type="CDD" id="cd21153">
    <property type="entry name" value="PUA_RlmI"/>
    <property type="match status" value="1"/>
</dbReference>
<dbReference type="PANTHER" id="PTHR42873">
    <property type="entry name" value="RIBOSOMAL RNA LARGE SUBUNIT METHYLTRANSFERASE"/>
    <property type="match status" value="1"/>
</dbReference>
<keyword evidence="7" id="KW-0694">RNA-binding</keyword>
<dbReference type="GO" id="GO:0005737">
    <property type="term" value="C:cytoplasm"/>
    <property type="evidence" value="ECO:0007669"/>
    <property type="project" value="UniProtKB-SubCell"/>
</dbReference>
<keyword evidence="3" id="KW-0698">rRNA processing</keyword>
<feature type="domain" description="PUA" evidence="9">
    <location>
        <begin position="1"/>
        <end position="83"/>
    </location>
</feature>
<gene>
    <name evidence="10" type="ORF">C7380_101259</name>
</gene>
<dbReference type="GO" id="GO:0032259">
    <property type="term" value="P:methylation"/>
    <property type="evidence" value="ECO:0007669"/>
    <property type="project" value="UniProtKB-KW"/>
</dbReference>
<dbReference type="GO" id="GO:0003723">
    <property type="term" value="F:RNA binding"/>
    <property type="evidence" value="ECO:0007669"/>
    <property type="project" value="UniProtKB-KW"/>
</dbReference>
<keyword evidence="11" id="KW-1185">Reference proteome</keyword>
<evidence type="ECO:0000256" key="2">
    <source>
        <dbReference type="ARBA" id="ARBA00022490"/>
    </source>
</evidence>
<evidence type="ECO:0000256" key="5">
    <source>
        <dbReference type="ARBA" id="ARBA00022679"/>
    </source>
</evidence>
<evidence type="ECO:0000256" key="1">
    <source>
        <dbReference type="ARBA" id="ARBA00004496"/>
    </source>
</evidence>
<dbReference type="GO" id="GO:0008168">
    <property type="term" value="F:methyltransferase activity"/>
    <property type="evidence" value="ECO:0007669"/>
    <property type="project" value="UniProtKB-KW"/>
</dbReference>
<dbReference type="EMBL" id="QGGI01000001">
    <property type="protein sequence ID" value="PWJ96684.1"/>
    <property type="molecule type" value="Genomic_DNA"/>
</dbReference>
<evidence type="ECO:0000313" key="10">
    <source>
        <dbReference type="EMBL" id="PWJ96684.1"/>
    </source>
</evidence>
<evidence type="ECO:0000259" key="9">
    <source>
        <dbReference type="SMART" id="SM00359"/>
    </source>
</evidence>
<keyword evidence="6" id="KW-0949">S-adenosyl-L-methionine</keyword>
<organism evidence="10 11">
    <name type="scientific">Oceanotoga teriensis</name>
    <dbReference type="NCBI Taxonomy" id="515440"/>
    <lineage>
        <taxon>Bacteria</taxon>
        <taxon>Thermotogati</taxon>
        <taxon>Thermotogota</taxon>
        <taxon>Thermotogae</taxon>
        <taxon>Petrotogales</taxon>
        <taxon>Petrotogaceae</taxon>
        <taxon>Oceanotoga</taxon>
    </lineage>
</organism>
<dbReference type="Pfam" id="PF03602">
    <property type="entry name" value="Cons_hypoth95"/>
    <property type="match status" value="1"/>
</dbReference>
<dbReference type="InterPro" id="IPR036974">
    <property type="entry name" value="PUA_sf"/>
</dbReference>
<evidence type="ECO:0000256" key="8">
    <source>
        <dbReference type="ARBA" id="ARBA00038091"/>
    </source>
</evidence>
<dbReference type="SUPFAM" id="SSF53335">
    <property type="entry name" value="S-adenosyl-L-methionine-dependent methyltransferases"/>
    <property type="match status" value="1"/>
</dbReference>
<dbReference type="AlphaFoldDB" id="A0AA45C9C6"/>
<accession>A0AA45C9C6</accession>
<dbReference type="CDD" id="cd11572">
    <property type="entry name" value="RlmI_M_like"/>
    <property type="match status" value="1"/>
</dbReference>
<comment type="similarity">
    <text evidence="8">Belongs to the methyltransferase superfamily. RlmI family.</text>
</comment>
<keyword evidence="2" id="KW-0963">Cytoplasm</keyword>
<comment type="caution">
    <text evidence="10">The sequence shown here is derived from an EMBL/GenBank/DDBJ whole genome shotgun (WGS) entry which is preliminary data.</text>
</comment>
<evidence type="ECO:0000256" key="7">
    <source>
        <dbReference type="ARBA" id="ARBA00022884"/>
    </source>
</evidence>
<dbReference type="InterPro" id="IPR041532">
    <property type="entry name" value="RlmI-like_PUA"/>
</dbReference>
<comment type="subcellular location">
    <subcellularLocation>
        <location evidence="1">Cytoplasm</location>
    </subcellularLocation>
</comment>
<dbReference type="SUPFAM" id="SSF88697">
    <property type="entry name" value="PUA domain-like"/>
    <property type="match status" value="1"/>
</dbReference>
<dbReference type="Proteomes" id="UP000245921">
    <property type="component" value="Unassembled WGS sequence"/>
</dbReference>
<sequence length="392" mass="45377">MIINLKKDIKSRILNGHPWIYSNEILNDVDVVDGDIVDVFYNKNFVGKGYYNSNSLIRIRLLTKKNETIDFDFFKNKILRAKNYRENLLNFSDSYRLIFGEADGLPGLIVDKFNDYLVIQVNTLGIFKYKFDILKALIEIFNPKGIYEKDDEKSSKIEGFDYYDRWVHGNGPDLLEFELNNIKFFSDLKGQKTGFFLDQRLNALNFMTFCKDKNVLDAFSYTGNFGIHALCGGANHVTFVDFSERALEVLELILKNNNISSNRYDLIHSNAFDYLRMMDESGKMFDITSIDPPSLAKSRKSKPNAFRGYKEINLRALKITKNGGLLNTSSCTQIIYPEEFFKTIFEAAENTNKSLKLINKGVQSPDHPVCTNIFETEYLKNYLFYVEDINNY</sequence>
<dbReference type="SMART" id="SM00359">
    <property type="entry name" value="PUA"/>
    <property type="match status" value="1"/>
</dbReference>
<dbReference type="Gene3D" id="2.30.130.10">
    <property type="entry name" value="PUA domain"/>
    <property type="match status" value="1"/>
</dbReference>
<dbReference type="InterPro" id="IPR015947">
    <property type="entry name" value="PUA-like_sf"/>
</dbReference>
<dbReference type="Pfam" id="PF17785">
    <property type="entry name" value="PUA_3"/>
    <property type="match status" value="1"/>
</dbReference>
<reference evidence="10 11" key="1">
    <citation type="submission" date="2018-05" db="EMBL/GenBank/DDBJ databases">
        <title>Genomic Encyclopedia of Type Strains, Phase IV (KMG-IV): sequencing the most valuable type-strain genomes for metagenomic binning, comparative biology and taxonomic classification.</title>
        <authorList>
            <person name="Goeker M."/>
        </authorList>
    </citation>
    <scope>NUCLEOTIDE SEQUENCE [LARGE SCALE GENOMIC DNA]</scope>
    <source>
        <strain evidence="10 11">DSM 24906</strain>
    </source>
</reference>
<dbReference type="InterPro" id="IPR002478">
    <property type="entry name" value="PUA"/>
</dbReference>
<dbReference type="GO" id="GO:0006364">
    <property type="term" value="P:rRNA processing"/>
    <property type="evidence" value="ECO:0007669"/>
    <property type="project" value="UniProtKB-KW"/>
</dbReference>
<name>A0AA45C9C6_9BACT</name>
<dbReference type="RefSeq" id="WP_109603671.1">
    <property type="nucleotide sequence ID" value="NZ_JAMHJO010000001.1"/>
</dbReference>
<keyword evidence="5" id="KW-0808">Transferase</keyword>
<dbReference type="CDD" id="cd02440">
    <property type="entry name" value="AdoMet_MTases"/>
    <property type="match status" value="1"/>
</dbReference>
<protein>
    <submittedName>
        <fullName evidence="10">SAM-dependent methyltransferase</fullName>
    </submittedName>
</protein>
<evidence type="ECO:0000313" key="11">
    <source>
        <dbReference type="Proteomes" id="UP000245921"/>
    </source>
</evidence>
<dbReference type="InterPro" id="IPR029063">
    <property type="entry name" value="SAM-dependent_MTases_sf"/>
</dbReference>
<evidence type="ECO:0000256" key="4">
    <source>
        <dbReference type="ARBA" id="ARBA00022603"/>
    </source>
</evidence>
<evidence type="ECO:0000256" key="3">
    <source>
        <dbReference type="ARBA" id="ARBA00022552"/>
    </source>
</evidence>
<dbReference type="PANTHER" id="PTHR42873:SF1">
    <property type="entry name" value="S-ADENOSYLMETHIONINE-DEPENDENT METHYLTRANSFERASE DOMAIN-CONTAINING PROTEIN"/>
    <property type="match status" value="1"/>
</dbReference>
<dbReference type="PROSITE" id="PS50890">
    <property type="entry name" value="PUA"/>
    <property type="match status" value="1"/>
</dbReference>
<proteinExistence type="inferred from homology"/>